<feature type="non-terminal residue" evidence="1">
    <location>
        <position position="1"/>
    </location>
</feature>
<evidence type="ECO:0000313" key="2">
    <source>
        <dbReference type="Proteomes" id="UP001341840"/>
    </source>
</evidence>
<dbReference type="EMBL" id="JASCZI010091811">
    <property type="protein sequence ID" value="MED6151263.1"/>
    <property type="molecule type" value="Genomic_DNA"/>
</dbReference>
<keyword evidence="2" id="KW-1185">Reference proteome</keyword>
<organism evidence="1 2">
    <name type="scientific">Stylosanthes scabra</name>
    <dbReference type="NCBI Taxonomy" id="79078"/>
    <lineage>
        <taxon>Eukaryota</taxon>
        <taxon>Viridiplantae</taxon>
        <taxon>Streptophyta</taxon>
        <taxon>Embryophyta</taxon>
        <taxon>Tracheophyta</taxon>
        <taxon>Spermatophyta</taxon>
        <taxon>Magnoliopsida</taxon>
        <taxon>eudicotyledons</taxon>
        <taxon>Gunneridae</taxon>
        <taxon>Pentapetalae</taxon>
        <taxon>rosids</taxon>
        <taxon>fabids</taxon>
        <taxon>Fabales</taxon>
        <taxon>Fabaceae</taxon>
        <taxon>Papilionoideae</taxon>
        <taxon>50 kb inversion clade</taxon>
        <taxon>dalbergioids sensu lato</taxon>
        <taxon>Dalbergieae</taxon>
        <taxon>Pterocarpus clade</taxon>
        <taxon>Stylosanthes</taxon>
    </lineage>
</organism>
<gene>
    <name evidence="1" type="ORF">PIB30_080852</name>
</gene>
<reference evidence="1 2" key="1">
    <citation type="journal article" date="2023" name="Plants (Basel)">
        <title>Bridging the Gap: Combining Genomics and Transcriptomics Approaches to Understand Stylosanthes scabra, an Orphan Legume from the Brazilian Caatinga.</title>
        <authorList>
            <person name="Ferreira-Neto J.R.C."/>
            <person name="da Silva M.D."/>
            <person name="Binneck E."/>
            <person name="de Melo N.F."/>
            <person name="da Silva R.H."/>
            <person name="de Melo A.L.T.M."/>
            <person name="Pandolfi V."/>
            <person name="Bustamante F.O."/>
            <person name="Brasileiro-Vidal A.C."/>
            <person name="Benko-Iseppon A.M."/>
        </authorList>
    </citation>
    <scope>NUCLEOTIDE SEQUENCE [LARGE SCALE GENOMIC DNA]</scope>
    <source>
        <tissue evidence="1">Leaves</tissue>
    </source>
</reference>
<dbReference type="Proteomes" id="UP001341840">
    <property type="component" value="Unassembled WGS sequence"/>
</dbReference>
<name>A0ABU6TTR6_9FABA</name>
<evidence type="ECO:0000313" key="1">
    <source>
        <dbReference type="EMBL" id="MED6151263.1"/>
    </source>
</evidence>
<comment type="caution">
    <text evidence="1">The sequence shown here is derived from an EMBL/GenBank/DDBJ whole genome shotgun (WGS) entry which is preliminary data.</text>
</comment>
<sequence>DATVSVRPYHKSGVGPVWMDAEGTEAGQAAEVELHPARGVSVMGNSETFAAIESNGAAVKAENNGATGGGE</sequence>
<proteinExistence type="predicted"/>
<protein>
    <submittedName>
        <fullName evidence="1">Uncharacterized protein</fullName>
    </submittedName>
</protein>
<accession>A0ABU6TTR6</accession>